<evidence type="ECO:0000259" key="1">
    <source>
        <dbReference type="Pfam" id="PF01755"/>
    </source>
</evidence>
<dbReference type="Pfam" id="PF01755">
    <property type="entry name" value="Glyco_transf_25"/>
    <property type="match status" value="1"/>
</dbReference>
<sequence>MKRYVINLAARPDRLAHMEREFGRFGLTFERFEAVDWRALEARGIHLPRNAIGHIACSYSHLDLLRRIGAGDDPYVAIFEDDVLLSDDAAAFLGDTDWIPPGADLVKLETYATMGYFRRRPASTHAGHTTHEFLHKHTGSAAYIVARDFAADFARDLDPMTARHKIDELLFSPRCWPNPAAKVYQLRPAIAVQEMVLLPEAERQMPSDIGTFTKEFGWRPDPRQQKKYAGPIGRLRMATKGFRDWLKMRMRFVRLAGRYATVAMFMELVPFGTRTAPR</sequence>
<dbReference type="GO" id="GO:0016740">
    <property type="term" value="F:transferase activity"/>
    <property type="evidence" value="ECO:0007669"/>
    <property type="project" value="UniProtKB-KW"/>
</dbReference>
<dbReference type="AlphaFoldDB" id="A0A4Q9VRI4"/>
<dbReference type="InterPro" id="IPR002654">
    <property type="entry name" value="Glyco_trans_25"/>
</dbReference>
<dbReference type="CDD" id="cd06532">
    <property type="entry name" value="Glyco_transf_25"/>
    <property type="match status" value="1"/>
</dbReference>
<name>A0A4Q9VRI4_9HYPH</name>
<feature type="domain" description="Glycosyl transferase family 25" evidence="1">
    <location>
        <begin position="2"/>
        <end position="169"/>
    </location>
</feature>
<dbReference type="RefSeq" id="WP_131309605.1">
    <property type="nucleotide sequence ID" value="NZ_SJFN01000014.1"/>
</dbReference>
<protein>
    <submittedName>
        <fullName evidence="2">Glycosyltransferase family 25 protein</fullName>
    </submittedName>
</protein>
<dbReference type="OrthoDB" id="259382at2"/>
<keyword evidence="2" id="KW-0808">Transferase</keyword>
<keyword evidence="3" id="KW-1185">Reference proteome</keyword>
<evidence type="ECO:0000313" key="2">
    <source>
        <dbReference type="EMBL" id="TBW37657.1"/>
    </source>
</evidence>
<reference evidence="2 3" key="1">
    <citation type="submission" date="2019-02" db="EMBL/GenBank/DDBJ databases">
        <title>Siculibacillus lacustris gen. nov., sp. nov., a new rosette-forming bacterium isolated from a freshwater crater lake (Lake St. Ana, Romania).</title>
        <authorList>
            <person name="Felfoldi T."/>
            <person name="Marton Z."/>
            <person name="Szabo A."/>
            <person name="Mentes A."/>
            <person name="Boka K."/>
            <person name="Marialigeti K."/>
            <person name="Mathe I."/>
            <person name="Koncz M."/>
            <person name="Schumann P."/>
            <person name="Toth E."/>
        </authorList>
    </citation>
    <scope>NUCLEOTIDE SEQUENCE [LARGE SCALE GENOMIC DNA]</scope>
    <source>
        <strain evidence="2 3">SA-279</strain>
    </source>
</reference>
<comment type="caution">
    <text evidence="2">The sequence shown here is derived from an EMBL/GenBank/DDBJ whole genome shotgun (WGS) entry which is preliminary data.</text>
</comment>
<organism evidence="2 3">
    <name type="scientific">Siculibacillus lacustris</name>
    <dbReference type="NCBI Taxonomy" id="1549641"/>
    <lineage>
        <taxon>Bacteria</taxon>
        <taxon>Pseudomonadati</taxon>
        <taxon>Pseudomonadota</taxon>
        <taxon>Alphaproteobacteria</taxon>
        <taxon>Hyphomicrobiales</taxon>
        <taxon>Ancalomicrobiaceae</taxon>
        <taxon>Siculibacillus</taxon>
    </lineage>
</organism>
<dbReference type="Proteomes" id="UP000292781">
    <property type="component" value="Unassembled WGS sequence"/>
</dbReference>
<evidence type="ECO:0000313" key="3">
    <source>
        <dbReference type="Proteomes" id="UP000292781"/>
    </source>
</evidence>
<gene>
    <name evidence="2" type="ORF">EYW49_11165</name>
</gene>
<accession>A0A4Q9VRI4</accession>
<dbReference type="EMBL" id="SJFN01000014">
    <property type="protein sequence ID" value="TBW37657.1"/>
    <property type="molecule type" value="Genomic_DNA"/>
</dbReference>
<proteinExistence type="predicted"/>